<keyword evidence="6" id="KW-1185">Reference proteome</keyword>
<dbReference type="Gene3D" id="1.10.1280.10">
    <property type="entry name" value="Di-copper center containing domain from catechol oxidase"/>
    <property type="match status" value="1"/>
</dbReference>
<dbReference type="Proteomes" id="UP000247810">
    <property type="component" value="Unassembled WGS sequence"/>
</dbReference>
<dbReference type="SUPFAM" id="SSF48056">
    <property type="entry name" value="Di-copper centre-containing domain"/>
    <property type="match status" value="1"/>
</dbReference>
<keyword evidence="1" id="KW-0479">Metal-binding</keyword>
<dbReference type="OrthoDB" id="6132182at2759"/>
<dbReference type="VEuPathDB" id="FungiDB:BO71DRAFT_360465"/>
<organism evidence="5 6">
    <name type="scientific">Aspergillus ellipticus CBS 707.79</name>
    <dbReference type="NCBI Taxonomy" id="1448320"/>
    <lineage>
        <taxon>Eukaryota</taxon>
        <taxon>Fungi</taxon>
        <taxon>Dikarya</taxon>
        <taxon>Ascomycota</taxon>
        <taxon>Pezizomycotina</taxon>
        <taxon>Eurotiomycetes</taxon>
        <taxon>Eurotiomycetidae</taxon>
        <taxon>Eurotiales</taxon>
        <taxon>Aspergillaceae</taxon>
        <taxon>Aspergillus</taxon>
        <taxon>Aspergillus subgen. Circumdati</taxon>
    </lineage>
</organism>
<dbReference type="GO" id="GO:0046872">
    <property type="term" value="F:metal ion binding"/>
    <property type="evidence" value="ECO:0007669"/>
    <property type="project" value="UniProtKB-KW"/>
</dbReference>
<name>A0A319D0U5_9EURO</name>
<dbReference type="EMBL" id="KZ825964">
    <property type="protein sequence ID" value="PYH90900.1"/>
    <property type="molecule type" value="Genomic_DNA"/>
</dbReference>
<dbReference type="Pfam" id="PF00264">
    <property type="entry name" value="Tyrosinase"/>
    <property type="match status" value="1"/>
</dbReference>
<proteinExistence type="predicted"/>
<feature type="signal peptide" evidence="3">
    <location>
        <begin position="1"/>
        <end position="18"/>
    </location>
</feature>
<reference evidence="5 6" key="1">
    <citation type="submission" date="2018-02" db="EMBL/GenBank/DDBJ databases">
        <title>The genomes of Aspergillus section Nigri reveals drivers in fungal speciation.</title>
        <authorList>
            <consortium name="DOE Joint Genome Institute"/>
            <person name="Vesth T.C."/>
            <person name="Nybo J."/>
            <person name="Theobald S."/>
            <person name="Brandl J."/>
            <person name="Frisvad J.C."/>
            <person name="Nielsen K.F."/>
            <person name="Lyhne E.K."/>
            <person name="Kogle M.E."/>
            <person name="Kuo A."/>
            <person name="Riley R."/>
            <person name="Clum A."/>
            <person name="Nolan M."/>
            <person name="Lipzen A."/>
            <person name="Salamov A."/>
            <person name="Henrissat B."/>
            <person name="Wiebenga A."/>
            <person name="De vries R.P."/>
            <person name="Grigoriev I.V."/>
            <person name="Mortensen U.H."/>
            <person name="Andersen M.R."/>
            <person name="Baker S.E."/>
        </authorList>
    </citation>
    <scope>NUCLEOTIDE SEQUENCE [LARGE SCALE GENOMIC DNA]</scope>
    <source>
        <strain evidence="5 6">CBS 707.79</strain>
    </source>
</reference>
<protein>
    <submittedName>
        <fullName evidence="5">Tyrosinase</fullName>
    </submittedName>
</protein>
<dbReference type="InterPro" id="IPR008922">
    <property type="entry name" value="Di-copper_centre_dom_sf"/>
</dbReference>
<gene>
    <name evidence="5" type="ORF">BO71DRAFT_360465</name>
</gene>
<evidence type="ECO:0000256" key="3">
    <source>
        <dbReference type="SAM" id="SignalP"/>
    </source>
</evidence>
<dbReference type="InterPro" id="IPR050316">
    <property type="entry name" value="Tyrosinase/Hemocyanin"/>
</dbReference>
<feature type="non-terminal residue" evidence="5">
    <location>
        <position position="394"/>
    </location>
</feature>
<evidence type="ECO:0000313" key="6">
    <source>
        <dbReference type="Proteomes" id="UP000247810"/>
    </source>
</evidence>
<dbReference type="PRINTS" id="PR00092">
    <property type="entry name" value="TYROSINASE"/>
</dbReference>
<dbReference type="STRING" id="1448320.A0A319D0U5"/>
<sequence length="394" mass="44446">MELRWILLAFLAWQCALAAYNQSTEFLQPDIDNGAALKSLAAQALGGMKDESLKLNSSRCHFESARLRREWRDLTLASRKEFTDAVQCLQSRPTNISAETQKTYQGVKTRYDEFVATHINMTEYIHLTASFLAWHRFFIHTFERALQVECNYTGTLPYWEWGIDADSPQDSVMFNGDEYSMGSNGFKLNRTTIFWESQNITIPAGTGGGCALSGPFADLTVNMGPINAPGEQPVDNKLEYNPRCLQRDVNPTVSAMSVAFRNSTELILSYDTIDWFQGVMQADMRFKDSSAPRSFGVHGGGHLTVGGVLADIDTSPAEPMFWLHHAQIDRLWTIWQGQDIPHRRKAMWGTHTRGDMPPSANMTLDEKLDFGFISKPVKFGDLMNPLGGPFCYYY</sequence>
<evidence type="ECO:0000313" key="5">
    <source>
        <dbReference type="EMBL" id="PYH90900.1"/>
    </source>
</evidence>
<dbReference type="AlphaFoldDB" id="A0A319D0U5"/>
<dbReference type="InterPro" id="IPR002227">
    <property type="entry name" value="Tyrosinase_Cu-bd"/>
</dbReference>
<evidence type="ECO:0000256" key="2">
    <source>
        <dbReference type="ARBA" id="ARBA00023008"/>
    </source>
</evidence>
<dbReference type="PANTHER" id="PTHR11474">
    <property type="entry name" value="TYROSINASE FAMILY MEMBER"/>
    <property type="match status" value="1"/>
</dbReference>
<dbReference type="GO" id="GO:0016491">
    <property type="term" value="F:oxidoreductase activity"/>
    <property type="evidence" value="ECO:0007669"/>
    <property type="project" value="InterPro"/>
</dbReference>
<keyword evidence="3" id="KW-0732">Signal</keyword>
<feature type="domain" description="Tyrosinase copper-binding" evidence="4">
    <location>
        <begin position="109"/>
        <end position="337"/>
    </location>
</feature>
<dbReference type="PANTHER" id="PTHR11474:SF126">
    <property type="entry name" value="TYROSINASE-LIKE PROTEIN TYR-1-RELATED"/>
    <property type="match status" value="1"/>
</dbReference>
<evidence type="ECO:0000259" key="4">
    <source>
        <dbReference type="Pfam" id="PF00264"/>
    </source>
</evidence>
<feature type="chain" id="PRO_5016267444" evidence="3">
    <location>
        <begin position="19"/>
        <end position="394"/>
    </location>
</feature>
<accession>A0A319D0U5</accession>
<keyword evidence="2" id="KW-0186">Copper</keyword>
<evidence type="ECO:0000256" key="1">
    <source>
        <dbReference type="ARBA" id="ARBA00022723"/>
    </source>
</evidence>